<gene>
    <name evidence="8" type="ORF">ABID12_000738</name>
</gene>
<evidence type="ECO:0000256" key="4">
    <source>
        <dbReference type="ARBA" id="ARBA00022989"/>
    </source>
</evidence>
<name>A0ABV2I7A7_9HYPH</name>
<dbReference type="InterPro" id="IPR050638">
    <property type="entry name" value="AA-Vitamin_Transporters"/>
</dbReference>
<feature type="transmembrane region" description="Helical" evidence="6">
    <location>
        <begin position="259"/>
        <end position="277"/>
    </location>
</feature>
<keyword evidence="4 6" id="KW-1133">Transmembrane helix</keyword>
<reference evidence="8 9" key="1">
    <citation type="submission" date="2024-06" db="EMBL/GenBank/DDBJ databases">
        <title>Genomic Encyclopedia of Type Strains, Phase IV (KMG-IV): sequencing the most valuable type-strain genomes for metagenomic binning, comparative biology and taxonomic classification.</title>
        <authorList>
            <person name="Goeker M."/>
        </authorList>
    </citation>
    <scope>NUCLEOTIDE SEQUENCE [LARGE SCALE GENOMIC DNA]</scope>
    <source>
        <strain evidence="8 9">DSM 28102</strain>
    </source>
</reference>
<feature type="transmembrane region" description="Helical" evidence="6">
    <location>
        <begin position="226"/>
        <end position="247"/>
    </location>
</feature>
<dbReference type="PANTHER" id="PTHR32322">
    <property type="entry name" value="INNER MEMBRANE TRANSPORTER"/>
    <property type="match status" value="1"/>
</dbReference>
<evidence type="ECO:0000256" key="6">
    <source>
        <dbReference type="SAM" id="Phobius"/>
    </source>
</evidence>
<feature type="transmembrane region" description="Helical" evidence="6">
    <location>
        <begin position="283"/>
        <end position="300"/>
    </location>
</feature>
<dbReference type="RefSeq" id="WP_354433148.1">
    <property type="nucleotide sequence ID" value="NZ_JBEPLY010000002.1"/>
</dbReference>
<feature type="transmembrane region" description="Helical" evidence="6">
    <location>
        <begin position="137"/>
        <end position="158"/>
    </location>
</feature>
<comment type="subcellular location">
    <subcellularLocation>
        <location evidence="1">Membrane</location>
        <topology evidence="1">Multi-pass membrane protein</topology>
    </subcellularLocation>
</comment>
<feature type="transmembrane region" description="Helical" evidence="6">
    <location>
        <begin position="52"/>
        <end position="70"/>
    </location>
</feature>
<evidence type="ECO:0000313" key="8">
    <source>
        <dbReference type="EMBL" id="MET3598811.1"/>
    </source>
</evidence>
<evidence type="ECO:0000256" key="5">
    <source>
        <dbReference type="ARBA" id="ARBA00023136"/>
    </source>
</evidence>
<evidence type="ECO:0000259" key="7">
    <source>
        <dbReference type="Pfam" id="PF00892"/>
    </source>
</evidence>
<evidence type="ECO:0000256" key="2">
    <source>
        <dbReference type="ARBA" id="ARBA00007362"/>
    </source>
</evidence>
<dbReference type="PANTHER" id="PTHR32322:SF2">
    <property type="entry name" value="EAMA DOMAIN-CONTAINING PROTEIN"/>
    <property type="match status" value="1"/>
</dbReference>
<evidence type="ECO:0000256" key="1">
    <source>
        <dbReference type="ARBA" id="ARBA00004141"/>
    </source>
</evidence>
<feature type="transmembrane region" description="Helical" evidence="6">
    <location>
        <begin position="195"/>
        <end position="214"/>
    </location>
</feature>
<dbReference type="InterPro" id="IPR037185">
    <property type="entry name" value="EmrE-like"/>
</dbReference>
<dbReference type="InterPro" id="IPR000620">
    <property type="entry name" value="EamA_dom"/>
</dbReference>
<dbReference type="SUPFAM" id="SSF103481">
    <property type="entry name" value="Multidrug resistance efflux transporter EmrE"/>
    <property type="match status" value="2"/>
</dbReference>
<dbReference type="Pfam" id="PF00892">
    <property type="entry name" value="EamA"/>
    <property type="match status" value="2"/>
</dbReference>
<dbReference type="EMBL" id="JBEPLY010000002">
    <property type="protein sequence ID" value="MET3598811.1"/>
    <property type="molecule type" value="Genomic_DNA"/>
</dbReference>
<protein>
    <submittedName>
        <fullName evidence="8">Drug/metabolite transporter (DMT)-like permease</fullName>
    </submittedName>
</protein>
<feature type="transmembrane region" description="Helical" evidence="6">
    <location>
        <begin position="110"/>
        <end position="130"/>
    </location>
</feature>
<feature type="domain" description="EamA" evidence="7">
    <location>
        <begin position="22"/>
        <end position="154"/>
    </location>
</feature>
<proteinExistence type="inferred from homology"/>
<feature type="transmembrane region" description="Helical" evidence="6">
    <location>
        <begin position="164"/>
        <end position="183"/>
    </location>
</feature>
<evidence type="ECO:0000313" key="9">
    <source>
        <dbReference type="Proteomes" id="UP001549164"/>
    </source>
</evidence>
<dbReference type="Proteomes" id="UP001549164">
    <property type="component" value="Unassembled WGS sequence"/>
</dbReference>
<comment type="caution">
    <text evidence="8">The sequence shown here is derived from an EMBL/GenBank/DDBJ whole genome shotgun (WGS) entry which is preliminary data.</text>
</comment>
<organism evidence="8 9">
    <name type="scientific">Martelella mangrovi</name>
    <dbReference type="NCBI Taxonomy" id="1397477"/>
    <lineage>
        <taxon>Bacteria</taxon>
        <taxon>Pseudomonadati</taxon>
        <taxon>Pseudomonadota</taxon>
        <taxon>Alphaproteobacteria</taxon>
        <taxon>Hyphomicrobiales</taxon>
        <taxon>Aurantimonadaceae</taxon>
        <taxon>Martelella</taxon>
    </lineage>
</organism>
<keyword evidence="9" id="KW-1185">Reference proteome</keyword>
<accession>A0ABV2I7A7</accession>
<sequence length="313" mass="32501">MSATNDILPNHAKAPITDTSALGLSALSAIFWGTNFEATRIALSGLPPWTAAALRFAIAAIAILFWLRLSGGLDFRVLRRNLFAYLALGCVGVAGFNAALFLGMQTSSPVTAALIMGTTPLTTNLIDAVLQRRLPAAGAVLGMAISLFGVSLTVGAFSGTRFTSGDLLILAGSLAWALYTIGCRRAVTDATPMQTTAWTMTAGALVLLFAAFFFETPFTALTASTAPALGAVLWMAVIGSVLAYIFWQIGIARRGPGATSVVFNLVPVSALVIAAVFGRMPDLYQIAGVAIAIFGILLASGRLPRLKASNASA</sequence>
<keyword evidence="3 6" id="KW-0812">Transmembrane</keyword>
<feature type="domain" description="EamA" evidence="7">
    <location>
        <begin position="164"/>
        <end position="300"/>
    </location>
</feature>
<comment type="similarity">
    <text evidence="2">Belongs to the EamA transporter family.</text>
</comment>
<keyword evidence="5 6" id="KW-0472">Membrane</keyword>
<feature type="transmembrane region" description="Helical" evidence="6">
    <location>
        <begin position="82"/>
        <end position="104"/>
    </location>
</feature>
<evidence type="ECO:0000256" key="3">
    <source>
        <dbReference type="ARBA" id="ARBA00022692"/>
    </source>
</evidence>